<protein>
    <submittedName>
        <fullName evidence="1">Uncharacterized protein</fullName>
    </submittedName>
</protein>
<reference evidence="1 2" key="1">
    <citation type="submission" date="2019-06" db="EMBL/GenBank/DDBJ databases">
        <title>Flavibacter putida gen. nov., sp. nov., a novel marine bacterium of the family Flavobacteriaceae isolated from coastal seawater.</title>
        <authorList>
            <person name="Feng X."/>
        </authorList>
    </citation>
    <scope>NUCLEOTIDE SEQUENCE [LARGE SCALE GENOMIC DNA]</scope>
    <source>
        <strain evidence="1 2">PLHSN227</strain>
    </source>
</reference>
<proteinExistence type="predicted"/>
<evidence type="ECO:0000313" key="1">
    <source>
        <dbReference type="EMBL" id="TQD39163.1"/>
    </source>
</evidence>
<dbReference type="AlphaFoldDB" id="A0A507ZRN1"/>
<comment type="caution">
    <text evidence="1">The sequence shown here is derived from an EMBL/GenBank/DDBJ whole genome shotgun (WGS) entry which is preliminary data.</text>
</comment>
<evidence type="ECO:0000313" key="2">
    <source>
        <dbReference type="Proteomes" id="UP000317169"/>
    </source>
</evidence>
<sequence length="133" mass="14785">MIEFYSDGKSEDNGLEFVFHSSDHIRYENGIRVSGPHKGAPRAIKVEPNITGGDGLTVTLFNTDGGQPSVQMAPKQMKIQSADNEKIELVGFGTDQMGASFSDYGLSIYHNQGKLRKCVLHMFDRNVDIEYLK</sequence>
<name>A0A507ZRN1_9FLAO</name>
<dbReference type="Proteomes" id="UP000317169">
    <property type="component" value="Unassembled WGS sequence"/>
</dbReference>
<organism evidence="1 2">
    <name type="scientific">Haloflavibacter putidus</name>
    <dbReference type="NCBI Taxonomy" id="2576776"/>
    <lineage>
        <taxon>Bacteria</taxon>
        <taxon>Pseudomonadati</taxon>
        <taxon>Bacteroidota</taxon>
        <taxon>Flavobacteriia</taxon>
        <taxon>Flavobacteriales</taxon>
        <taxon>Flavobacteriaceae</taxon>
        <taxon>Haloflavibacter</taxon>
    </lineage>
</organism>
<gene>
    <name evidence="1" type="ORF">FKR84_06245</name>
</gene>
<dbReference type="OrthoDB" id="9811837at2"/>
<accession>A0A507ZRN1</accession>
<dbReference type="EMBL" id="VIAR01000005">
    <property type="protein sequence ID" value="TQD39163.1"/>
    <property type="molecule type" value="Genomic_DNA"/>
</dbReference>
<keyword evidence="2" id="KW-1185">Reference proteome</keyword>